<gene>
    <name evidence="2" type="ORF">GCM10023209_13920</name>
</gene>
<dbReference type="EMBL" id="BAABHW010000002">
    <property type="protein sequence ID" value="GAA5070836.1"/>
    <property type="molecule type" value="Genomic_DNA"/>
</dbReference>
<keyword evidence="1" id="KW-1133">Transmembrane helix</keyword>
<comment type="caution">
    <text evidence="2">The sequence shown here is derived from an EMBL/GenBank/DDBJ whole genome shotgun (WGS) entry which is preliminary data.</text>
</comment>
<organism evidence="2 3">
    <name type="scientific">[Roseibacterium] beibuensis</name>
    <dbReference type="NCBI Taxonomy" id="1193142"/>
    <lineage>
        <taxon>Bacteria</taxon>
        <taxon>Pseudomonadati</taxon>
        <taxon>Pseudomonadota</taxon>
        <taxon>Alphaproteobacteria</taxon>
        <taxon>Rhodobacterales</taxon>
        <taxon>Roseobacteraceae</taxon>
        <taxon>Roseicyclus</taxon>
    </lineage>
</organism>
<dbReference type="RefSeq" id="WP_259549963.1">
    <property type="nucleotide sequence ID" value="NZ_BAABHW010000002.1"/>
</dbReference>
<evidence type="ECO:0000313" key="2">
    <source>
        <dbReference type="EMBL" id="GAA5070836.1"/>
    </source>
</evidence>
<evidence type="ECO:0008006" key="4">
    <source>
        <dbReference type="Google" id="ProtNLM"/>
    </source>
</evidence>
<accession>A0ABP9L6N9</accession>
<name>A0ABP9L6N9_9RHOB</name>
<keyword evidence="3" id="KW-1185">Reference proteome</keyword>
<proteinExistence type="predicted"/>
<evidence type="ECO:0000313" key="3">
    <source>
        <dbReference type="Proteomes" id="UP001499910"/>
    </source>
</evidence>
<dbReference type="Proteomes" id="UP001499910">
    <property type="component" value="Unassembled WGS sequence"/>
</dbReference>
<keyword evidence="1" id="KW-0812">Transmembrane</keyword>
<feature type="transmembrane region" description="Helical" evidence="1">
    <location>
        <begin position="75"/>
        <end position="102"/>
    </location>
</feature>
<sequence length="138" mass="13894">MANNADQGDRLDRMLAEARGARPSSDLMARVLADAAAIQSEIAPTQAMSGGTQGAGVDQAGLTGRRRSRSFRPAWVAALGGWGGVSGVTLAGVVGLAIGFAIPDTIDTLSGGQIWTLSGGAGLTPDLTTLAWEDGGDV</sequence>
<evidence type="ECO:0000256" key="1">
    <source>
        <dbReference type="SAM" id="Phobius"/>
    </source>
</evidence>
<protein>
    <recommendedName>
        <fullName evidence="4">Dihydroorotate dehydrogenase</fullName>
    </recommendedName>
</protein>
<reference evidence="3" key="1">
    <citation type="journal article" date="2019" name="Int. J. Syst. Evol. Microbiol.">
        <title>The Global Catalogue of Microorganisms (GCM) 10K type strain sequencing project: providing services to taxonomists for standard genome sequencing and annotation.</title>
        <authorList>
            <consortium name="The Broad Institute Genomics Platform"/>
            <consortium name="The Broad Institute Genome Sequencing Center for Infectious Disease"/>
            <person name="Wu L."/>
            <person name="Ma J."/>
        </authorList>
    </citation>
    <scope>NUCLEOTIDE SEQUENCE [LARGE SCALE GENOMIC DNA]</scope>
    <source>
        <strain evidence="3">JCM 18015</strain>
    </source>
</reference>
<keyword evidence="1" id="KW-0472">Membrane</keyword>